<dbReference type="AlphaFoldDB" id="A0AAW5QZV6"/>
<dbReference type="InterPro" id="IPR016085">
    <property type="entry name" value="Protease_inh_B-barrel_dom"/>
</dbReference>
<name>A0AAW5QZV6_9HYPH</name>
<dbReference type="RefSeq" id="WP_261617151.1">
    <property type="nucleotide sequence ID" value="NZ_JALIDZ010000008.1"/>
</dbReference>
<evidence type="ECO:0000313" key="6">
    <source>
        <dbReference type="Proteomes" id="UP001320898"/>
    </source>
</evidence>
<feature type="region of interest" description="Disordered" evidence="2">
    <location>
        <begin position="26"/>
        <end position="69"/>
    </location>
</feature>
<feature type="chain" id="PRO_5043644353" evidence="3">
    <location>
        <begin position="21"/>
        <end position="179"/>
    </location>
</feature>
<dbReference type="SUPFAM" id="SSF50882">
    <property type="entry name" value="beta-Barrel protease inhibitors"/>
    <property type="match status" value="1"/>
</dbReference>
<sequence>MSIRLTPKLGVLLLALPALAACSSNSQRVRPLPPAPAGSVVNQPLADPSAMNTQTPEAPPPPPFDSQADGAMQDTQQMAALPPAQETPTKESVLGQWALAGPGDSCQLFVTLTGWTGGYRASTRGCSSPELTSVGAWNIEGNLVVLKDNEGNPVARLAKAGATQYNGRLDLGGAVSMSR</sequence>
<protein>
    <submittedName>
        <fullName evidence="5">Protease inhibitor Inh/omp19 family protein</fullName>
    </submittedName>
</protein>
<proteinExistence type="predicted"/>
<dbReference type="Proteomes" id="UP001320898">
    <property type="component" value="Unassembled WGS sequence"/>
</dbReference>
<dbReference type="GO" id="GO:0004866">
    <property type="term" value="F:endopeptidase inhibitor activity"/>
    <property type="evidence" value="ECO:0007669"/>
    <property type="project" value="InterPro"/>
</dbReference>
<evidence type="ECO:0000256" key="2">
    <source>
        <dbReference type="SAM" id="MobiDB-lite"/>
    </source>
</evidence>
<dbReference type="InterPro" id="IPR021140">
    <property type="entry name" value="Inh/Omp19"/>
</dbReference>
<organism evidence="5 6">
    <name type="scientific">Microbaculum marinisediminis</name>
    <dbReference type="NCBI Taxonomy" id="2931392"/>
    <lineage>
        <taxon>Bacteria</taxon>
        <taxon>Pseudomonadati</taxon>
        <taxon>Pseudomonadota</taxon>
        <taxon>Alphaproteobacteria</taxon>
        <taxon>Hyphomicrobiales</taxon>
        <taxon>Tepidamorphaceae</taxon>
        <taxon>Microbaculum</taxon>
    </lineage>
</organism>
<reference evidence="5 6" key="1">
    <citation type="submission" date="2022-04" db="EMBL/GenBank/DDBJ databases">
        <authorList>
            <person name="Ye Y.-Q."/>
            <person name="Du Z.-J."/>
        </authorList>
    </citation>
    <scope>NUCLEOTIDE SEQUENCE [LARGE SCALE GENOMIC DNA]</scope>
    <source>
        <strain evidence="5 6">A6E488</strain>
    </source>
</reference>
<dbReference type="PROSITE" id="PS51257">
    <property type="entry name" value="PROKAR_LIPOPROTEIN"/>
    <property type="match status" value="1"/>
</dbReference>
<gene>
    <name evidence="5" type="ORF">MUB46_17020</name>
</gene>
<evidence type="ECO:0000313" key="5">
    <source>
        <dbReference type="EMBL" id="MCT8973566.1"/>
    </source>
</evidence>
<evidence type="ECO:0000256" key="1">
    <source>
        <dbReference type="ARBA" id="ARBA00022729"/>
    </source>
</evidence>
<keyword evidence="1 3" id="KW-0732">Signal</keyword>
<feature type="signal peptide" evidence="3">
    <location>
        <begin position="1"/>
        <end position="20"/>
    </location>
</feature>
<evidence type="ECO:0000259" key="4">
    <source>
        <dbReference type="Pfam" id="PF02974"/>
    </source>
</evidence>
<dbReference type="EMBL" id="JALIDZ010000008">
    <property type="protein sequence ID" value="MCT8973566.1"/>
    <property type="molecule type" value="Genomic_DNA"/>
</dbReference>
<dbReference type="Gene3D" id="2.40.128.10">
    <property type="match status" value="1"/>
</dbReference>
<comment type="caution">
    <text evidence="5">The sequence shown here is derived from an EMBL/GenBank/DDBJ whole genome shotgun (WGS) entry which is preliminary data.</text>
</comment>
<keyword evidence="6" id="KW-1185">Reference proteome</keyword>
<feature type="domain" description="Alkaline proteinase inhibitor/ Outer membrane lipoprotein Omp19" evidence="4">
    <location>
        <begin position="88"/>
        <end position="179"/>
    </location>
</feature>
<keyword evidence="5" id="KW-0646">Protease inhibitor</keyword>
<evidence type="ECO:0000256" key="3">
    <source>
        <dbReference type="SAM" id="SignalP"/>
    </source>
</evidence>
<accession>A0AAW5QZV6</accession>
<dbReference type="Pfam" id="PF02974">
    <property type="entry name" value="Inh"/>
    <property type="match status" value="1"/>
</dbReference>